<protein>
    <recommendedName>
        <fullName evidence="4">Secreted protein</fullName>
    </recommendedName>
</protein>
<evidence type="ECO:0000256" key="1">
    <source>
        <dbReference type="SAM" id="SignalP"/>
    </source>
</evidence>
<evidence type="ECO:0000313" key="2">
    <source>
        <dbReference type="EMBL" id="KAK8775866.1"/>
    </source>
</evidence>
<proteinExistence type="predicted"/>
<comment type="caution">
    <text evidence="2">The sequence shown here is derived from an EMBL/GenBank/DDBJ whole genome shotgun (WGS) entry which is preliminary data.</text>
</comment>
<feature type="signal peptide" evidence="1">
    <location>
        <begin position="1"/>
        <end position="23"/>
    </location>
</feature>
<reference evidence="2 3" key="1">
    <citation type="journal article" date="2023" name="Arcadia Sci">
        <title>De novo assembly of a long-read Amblyomma americanum tick genome.</title>
        <authorList>
            <person name="Chou S."/>
            <person name="Poskanzer K.E."/>
            <person name="Rollins M."/>
            <person name="Thuy-Boun P.S."/>
        </authorList>
    </citation>
    <scope>NUCLEOTIDE SEQUENCE [LARGE SCALE GENOMIC DNA]</scope>
    <source>
        <strain evidence="2">F_SG_1</strain>
        <tissue evidence="2">Salivary glands</tissue>
    </source>
</reference>
<evidence type="ECO:0000313" key="3">
    <source>
        <dbReference type="Proteomes" id="UP001321473"/>
    </source>
</evidence>
<accession>A0AAQ4EMB5</accession>
<gene>
    <name evidence="2" type="ORF">V5799_030791</name>
</gene>
<dbReference type="Proteomes" id="UP001321473">
    <property type="component" value="Unassembled WGS sequence"/>
</dbReference>
<name>A0AAQ4EMB5_AMBAM</name>
<dbReference type="AlphaFoldDB" id="A0AAQ4EMB5"/>
<dbReference type="EMBL" id="JARKHS020013614">
    <property type="protein sequence ID" value="KAK8775866.1"/>
    <property type="molecule type" value="Genomic_DNA"/>
</dbReference>
<sequence length="111" mass="11908">MEHVSRICFYAVTYACMLTLLEGAKFDECGQKPGVVTAAKAASMGASILAKCGRSLLLKYAIDTEVLSRVSSTRGAEHCWHDSHRGDHPALGVLGDLCNASTVQRLPRQSA</sequence>
<organism evidence="2 3">
    <name type="scientific">Amblyomma americanum</name>
    <name type="common">Lone star tick</name>
    <dbReference type="NCBI Taxonomy" id="6943"/>
    <lineage>
        <taxon>Eukaryota</taxon>
        <taxon>Metazoa</taxon>
        <taxon>Ecdysozoa</taxon>
        <taxon>Arthropoda</taxon>
        <taxon>Chelicerata</taxon>
        <taxon>Arachnida</taxon>
        <taxon>Acari</taxon>
        <taxon>Parasitiformes</taxon>
        <taxon>Ixodida</taxon>
        <taxon>Ixodoidea</taxon>
        <taxon>Ixodidae</taxon>
        <taxon>Amblyomminae</taxon>
        <taxon>Amblyomma</taxon>
    </lineage>
</organism>
<keyword evidence="3" id="KW-1185">Reference proteome</keyword>
<feature type="chain" id="PRO_5042914549" description="Secreted protein" evidence="1">
    <location>
        <begin position="24"/>
        <end position="111"/>
    </location>
</feature>
<keyword evidence="1" id="KW-0732">Signal</keyword>
<evidence type="ECO:0008006" key="4">
    <source>
        <dbReference type="Google" id="ProtNLM"/>
    </source>
</evidence>